<evidence type="ECO:0008006" key="3">
    <source>
        <dbReference type="Google" id="ProtNLM"/>
    </source>
</evidence>
<dbReference type="RefSeq" id="WP_274265916.1">
    <property type="nucleotide sequence ID" value="NZ_CP117880.1"/>
</dbReference>
<accession>A0ABY7WBZ9</accession>
<proteinExistence type="predicted"/>
<keyword evidence="2" id="KW-1185">Reference proteome</keyword>
<sequence length="187" mass="21101">MSKKYAIDEFVEILQYYMDYYGLYNVDIRNLLNSTTDIVNDLRSGKNGPTLNKAASIAKIFGLQYYEFGNPNFPLPGIDNLPVATQEKIAWRKEVGPPTSKRYNKLDLNQVVLNVLTAFAETDEFLPSDVYKMLPEDMKDKLGSATRITGLFSNELLGTVVKTGNKLVKEGPGRPEEYYRLAKSKGK</sequence>
<dbReference type="EMBL" id="CP117880">
    <property type="protein sequence ID" value="WDF67186.1"/>
    <property type="molecule type" value="Genomic_DNA"/>
</dbReference>
<reference evidence="1 2" key="1">
    <citation type="submission" date="2023-02" db="EMBL/GenBank/DDBJ databases">
        <title>Genome sequence of Sphingobacterium sp. KACC 22765.</title>
        <authorList>
            <person name="Kim S."/>
            <person name="Heo J."/>
            <person name="Kwon S.-W."/>
        </authorList>
    </citation>
    <scope>NUCLEOTIDE SEQUENCE [LARGE SCALE GENOMIC DNA]</scope>
    <source>
        <strain evidence="1 2">KACC 22765</strain>
    </source>
</reference>
<gene>
    <name evidence="1" type="ORF">PQ465_12815</name>
</gene>
<evidence type="ECO:0000313" key="2">
    <source>
        <dbReference type="Proteomes" id="UP001221558"/>
    </source>
</evidence>
<protein>
    <recommendedName>
        <fullName evidence="3">XRE family transcriptional regulator</fullName>
    </recommendedName>
</protein>
<dbReference type="Proteomes" id="UP001221558">
    <property type="component" value="Chromosome"/>
</dbReference>
<evidence type="ECO:0000313" key="1">
    <source>
        <dbReference type="EMBL" id="WDF67186.1"/>
    </source>
</evidence>
<name>A0ABY7WBZ9_9SPHI</name>
<organism evidence="1 2">
    <name type="scientific">Sphingobacterium oryzagri</name>
    <dbReference type="NCBI Taxonomy" id="3025669"/>
    <lineage>
        <taxon>Bacteria</taxon>
        <taxon>Pseudomonadati</taxon>
        <taxon>Bacteroidota</taxon>
        <taxon>Sphingobacteriia</taxon>
        <taxon>Sphingobacteriales</taxon>
        <taxon>Sphingobacteriaceae</taxon>
        <taxon>Sphingobacterium</taxon>
    </lineage>
</organism>